<dbReference type="EMBL" id="JACCBU010000001">
    <property type="protein sequence ID" value="NYE74916.1"/>
    <property type="molecule type" value="Genomic_DNA"/>
</dbReference>
<feature type="transmembrane region" description="Helical" evidence="1">
    <location>
        <begin position="17"/>
        <end position="37"/>
    </location>
</feature>
<accession>A0A7Y9IE36</accession>
<protein>
    <submittedName>
        <fullName evidence="2">Uncharacterized protein</fullName>
    </submittedName>
</protein>
<gene>
    <name evidence="2" type="ORF">BKA15_006245</name>
</gene>
<name>A0A7Y9IE36_9ACTN</name>
<proteinExistence type="predicted"/>
<organism evidence="2 3">
    <name type="scientific">Microlunatus parietis</name>
    <dbReference type="NCBI Taxonomy" id="682979"/>
    <lineage>
        <taxon>Bacteria</taxon>
        <taxon>Bacillati</taxon>
        <taxon>Actinomycetota</taxon>
        <taxon>Actinomycetes</taxon>
        <taxon>Propionibacteriales</taxon>
        <taxon>Propionibacteriaceae</taxon>
        <taxon>Microlunatus</taxon>
    </lineage>
</organism>
<dbReference type="AlphaFoldDB" id="A0A7Y9IE36"/>
<dbReference type="RefSeq" id="WP_179757507.1">
    <property type="nucleotide sequence ID" value="NZ_JACCBU010000001.1"/>
</dbReference>
<reference evidence="2 3" key="1">
    <citation type="submission" date="2020-07" db="EMBL/GenBank/DDBJ databases">
        <title>Sequencing the genomes of 1000 actinobacteria strains.</title>
        <authorList>
            <person name="Klenk H.-P."/>
        </authorList>
    </citation>
    <scope>NUCLEOTIDE SEQUENCE [LARGE SCALE GENOMIC DNA]</scope>
    <source>
        <strain evidence="2 3">DSM 22083</strain>
    </source>
</reference>
<keyword evidence="1" id="KW-1133">Transmembrane helix</keyword>
<dbReference type="Proteomes" id="UP000569914">
    <property type="component" value="Unassembled WGS sequence"/>
</dbReference>
<keyword evidence="3" id="KW-1185">Reference proteome</keyword>
<keyword evidence="1" id="KW-0812">Transmembrane</keyword>
<sequence>MIRTQGRHQRGQATLEYVAAIAAAAVIVIGVVISLAAQHSEFRSLAGSALCKVITLGSAGCSENPSQEQDPEDPEPWVCTVFGWGCGGNEDGADDTPWYCDLFGIGCPDDQADPPVDLPQGLDADSDLVETMLSTERGRLTLQWLADQGIEVEIDPNATGAYWDGTKIVLGPGYEDAAVLVHEANHARYTAEGRSADISNPDRDAYVRAAIDEEIDGTIQQIYAAREFRAAGHDAATNQSEQNYENAYEQAIQDGRTEAEADRAGRAAVAEGFYNGSITTSNNGQSYVDYYGDAWDRVH</sequence>
<evidence type="ECO:0000313" key="2">
    <source>
        <dbReference type="EMBL" id="NYE74916.1"/>
    </source>
</evidence>
<evidence type="ECO:0000313" key="3">
    <source>
        <dbReference type="Proteomes" id="UP000569914"/>
    </source>
</evidence>
<keyword evidence="1" id="KW-0472">Membrane</keyword>
<evidence type="ECO:0000256" key="1">
    <source>
        <dbReference type="SAM" id="Phobius"/>
    </source>
</evidence>
<comment type="caution">
    <text evidence="2">The sequence shown here is derived from an EMBL/GenBank/DDBJ whole genome shotgun (WGS) entry which is preliminary data.</text>
</comment>